<name>A0A2G8S2G0_9APHY</name>
<dbReference type="Proteomes" id="UP000230002">
    <property type="component" value="Unassembled WGS sequence"/>
</dbReference>
<accession>A0A2G8S2G0</accession>
<sequence length="186" mass="20718">MRTSRSLIAARIEINVCLVFPGLQERLVQTISLFTNVICVHLVFYCDKEAPCENELESLMRDIRARAPESAGAKFAPPPHLLAACPQLRYFFVTPTGRDDTPGDTPSQRRWNHACAWRVAEPGEDGQSRAGGRRDESAGTTPIVKELCDSAAMRIMEANQPVYALTILDLIIHDSDEYDTIRMAQA</sequence>
<evidence type="ECO:0000313" key="2">
    <source>
        <dbReference type="EMBL" id="PIL27942.1"/>
    </source>
</evidence>
<gene>
    <name evidence="2" type="ORF">GSI_09977</name>
</gene>
<evidence type="ECO:0000256" key="1">
    <source>
        <dbReference type="SAM" id="MobiDB-lite"/>
    </source>
</evidence>
<dbReference type="AlphaFoldDB" id="A0A2G8S2G0"/>
<reference evidence="2 3" key="1">
    <citation type="journal article" date="2015" name="Sci. Rep.">
        <title>Chromosome-level genome map provides insights into diverse defense mechanisms in the medicinal fungus Ganoderma sinense.</title>
        <authorList>
            <person name="Zhu Y."/>
            <person name="Xu J."/>
            <person name="Sun C."/>
            <person name="Zhou S."/>
            <person name="Xu H."/>
            <person name="Nelson D.R."/>
            <person name="Qian J."/>
            <person name="Song J."/>
            <person name="Luo H."/>
            <person name="Xiang L."/>
            <person name="Li Y."/>
            <person name="Xu Z."/>
            <person name="Ji A."/>
            <person name="Wang L."/>
            <person name="Lu S."/>
            <person name="Hayward A."/>
            <person name="Sun W."/>
            <person name="Li X."/>
            <person name="Schwartz D.C."/>
            <person name="Wang Y."/>
            <person name="Chen S."/>
        </authorList>
    </citation>
    <scope>NUCLEOTIDE SEQUENCE [LARGE SCALE GENOMIC DNA]</scope>
    <source>
        <strain evidence="2 3">ZZ0214-1</strain>
    </source>
</reference>
<dbReference type="EMBL" id="AYKW01000032">
    <property type="protein sequence ID" value="PIL27942.1"/>
    <property type="molecule type" value="Genomic_DNA"/>
</dbReference>
<protein>
    <submittedName>
        <fullName evidence="2">Uncharacterized protein</fullName>
    </submittedName>
</protein>
<feature type="region of interest" description="Disordered" evidence="1">
    <location>
        <begin position="122"/>
        <end position="141"/>
    </location>
</feature>
<comment type="caution">
    <text evidence="2">The sequence shown here is derived from an EMBL/GenBank/DDBJ whole genome shotgun (WGS) entry which is preliminary data.</text>
</comment>
<organism evidence="2 3">
    <name type="scientific">Ganoderma sinense ZZ0214-1</name>
    <dbReference type="NCBI Taxonomy" id="1077348"/>
    <lineage>
        <taxon>Eukaryota</taxon>
        <taxon>Fungi</taxon>
        <taxon>Dikarya</taxon>
        <taxon>Basidiomycota</taxon>
        <taxon>Agaricomycotina</taxon>
        <taxon>Agaricomycetes</taxon>
        <taxon>Polyporales</taxon>
        <taxon>Polyporaceae</taxon>
        <taxon>Ganoderma</taxon>
    </lineage>
</organism>
<keyword evidence="3" id="KW-1185">Reference proteome</keyword>
<evidence type="ECO:0000313" key="3">
    <source>
        <dbReference type="Proteomes" id="UP000230002"/>
    </source>
</evidence>
<proteinExistence type="predicted"/>